<dbReference type="PANTHER" id="PTHR30221">
    <property type="entry name" value="SMALL-CONDUCTANCE MECHANOSENSITIVE CHANNEL"/>
    <property type="match status" value="1"/>
</dbReference>
<dbReference type="Gene3D" id="3.30.70.100">
    <property type="match status" value="1"/>
</dbReference>
<proteinExistence type="inferred from homology"/>
<keyword evidence="4 7" id="KW-0812">Transmembrane</keyword>
<evidence type="ECO:0000256" key="7">
    <source>
        <dbReference type="RuleBase" id="RU369025"/>
    </source>
</evidence>
<accession>A0AAF0BHW0</accession>
<dbReference type="InterPro" id="IPR049142">
    <property type="entry name" value="MS_channel_1st"/>
</dbReference>
<feature type="transmembrane region" description="Helical" evidence="7">
    <location>
        <begin position="91"/>
        <end position="121"/>
    </location>
</feature>
<evidence type="ECO:0000259" key="10">
    <source>
        <dbReference type="Pfam" id="PF21088"/>
    </source>
</evidence>
<dbReference type="InterPro" id="IPR010920">
    <property type="entry name" value="LSM_dom_sf"/>
</dbReference>
<protein>
    <recommendedName>
        <fullName evidence="7">Small-conductance mechanosensitive channel</fullName>
    </recommendedName>
</protein>
<comment type="similarity">
    <text evidence="2 7">Belongs to the MscS (TC 1.A.23) family.</text>
</comment>
<keyword evidence="5 7" id="KW-1133">Transmembrane helix</keyword>
<evidence type="ECO:0000256" key="1">
    <source>
        <dbReference type="ARBA" id="ARBA00004651"/>
    </source>
</evidence>
<evidence type="ECO:0000256" key="5">
    <source>
        <dbReference type="ARBA" id="ARBA00022989"/>
    </source>
</evidence>
<comment type="subunit">
    <text evidence="7">Homoheptamer.</text>
</comment>
<comment type="subcellular location">
    <subcellularLocation>
        <location evidence="7">Cell inner membrane</location>
        <topology evidence="7">Multi-pass membrane protein</topology>
    </subcellularLocation>
    <subcellularLocation>
        <location evidence="1">Cell membrane</location>
        <topology evidence="1">Multi-pass membrane protein</topology>
    </subcellularLocation>
</comment>
<dbReference type="Gene3D" id="1.10.287.1260">
    <property type="match status" value="1"/>
</dbReference>
<dbReference type="Pfam" id="PF21082">
    <property type="entry name" value="MS_channel_3rd"/>
    <property type="match status" value="1"/>
</dbReference>
<reference evidence="11" key="1">
    <citation type="submission" date="2023-01" db="EMBL/GenBank/DDBJ databases">
        <title>The genome sequence of Kordiimonadaceae bacterium 6D33.</title>
        <authorList>
            <person name="Liu Y."/>
        </authorList>
    </citation>
    <scope>NUCLEOTIDE SEQUENCE</scope>
    <source>
        <strain evidence="11">6D33</strain>
    </source>
</reference>
<dbReference type="InterPro" id="IPR008910">
    <property type="entry name" value="MSC_TM_helix"/>
</dbReference>
<comment type="function">
    <text evidence="7">Mechanosensitive channel that participates in the regulation of osmotic pressure changes within the cell, opening in response to stretch forces in the membrane lipid bilayer, without the need for other proteins. Contributes to normal resistance to hypoosmotic shock. Forms an ion channel of 1.0 nanosiemens conductance with a slight preference for anions.</text>
</comment>
<dbReference type="InterPro" id="IPR006685">
    <property type="entry name" value="MscS_channel_2nd"/>
</dbReference>
<dbReference type="SUPFAM" id="SSF82689">
    <property type="entry name" value="Mechanosensitive channel protein MscS (YggB), C-terminal domain"/>
    <property type="match status" value="1"/>
</dbReference>
<feature type="transmembrane region" description="Helical" evidence="7">
    <location>
        <begin position="62"/>
        <end position="85"/>
    </location>
</feature>
<evidence type="ECO:0000259" key="9">
    <source>
        <dbReference type="Pfam" id="PF21082"/>
    </source>
</evidence>
<dbReference type="Pfam" id="PF21088">
    <property type="entry name" value="MS_channel_1st"/>
    <property type="match status" value="1"/>
</dbReference>
<dbReference type="PANTHER" id="PTHR30221:SF1">
    <property type="entry name" value="SMALL-CONDUCTANCE MECHANOSENSITIVE CHANNEL"/>
    <property type="match status" value="1"/>
</dbReference>
<feature type="domain" description="Mechanosensitive ion channel MscS C-terminal" evidence="9">
    <location>
        <begin position="180"/>
        <end position="262"/>
    </location>
</feature>
<feature type="transmembrane region" description="Helical" evidence="7">
    <location>
        <begin position="20"/>
        <end position="41"/>
    </location>
</feature>
<dbReference type="InterPro" id="IPR011014">
    <property type="entry name" value="MscS_channel_TM-2"/>
</dbReference>
<keyword evidence="7" id="KW-0997">Cell inner membrane</keyword>
<dbReference type="SUPFAM" id="SSF50182">
    <property type="entry name" value="Sm-like ribonucleoproteins"/>
    <property type="match status" value="1"/>
</dbReference>
<evidence type="ECO:0000259" key="8">
    <source>
        <dbReference type="Pfam" id="PF00924"/>
    </source>
</evidence>
<keyword evidence="3" id="KW-1003">Cell membrane</keyword>
<keyword evidence="7" id="KW-0813">Transport</keyword>
<keyword evidence="7" id="KW-0407">Ion channel</keyword>
<evidence type="ECO:0000313" key="11">
    <source>
        <dbReference type="EMBL" id="WCL54673.1"/>
    </source>
</evidence>
<comment type="caution">
    <text evidence="7">Lacks conserved residue(s) required for the propagation of feature annotation.</text>
</comment>
<dbReference type="Gene3D" id="2.30.30.60">
    <property type="match status" value="1"/>
</dbReference>
<dbReference type="InterPro" id="IPR011066">
    <property type="entry name" value="MscS_channel_C_sf"/>
</dbReference>
<sequence>MDEAQIRDLVDQLVLLATTYGLSVLGAVVILIIGFWLAGRARHLTTKALGRTGKIDETVSEFLGSLVKYVVIGVTIIAVLGQFGVETTSLVAVFGAAGLAVGLALQGTLSNVAAGVMLLIFRPFRVGHYIEVAGLAGTAKGITLFTTELDTPDNIRVTVPNGMIWGAAIRNFGYHETRRVDMTFGIGYGMDVGKAFEAIRGVIEKDARILKDPEPLLVVGNLGASSVDLIVRVWTQGTEYWNVKFDMTRAVKEAFDSNGIEIPFPHQVLISKQG</sequence>
<gene>
    <name evidence="11" type="ORF">PH603_02725</name>
</gene>
<dbReference type="InterPro" id="IPR045275">
    <property type="entry name" value="MscS_archaea/bacteria_type"/>
</dbReference>
<evidence type="ECO:0000256" key="4">
    <source>
        <dbReference type="ARBA" id="ARBA00022692"/>
    </source>
</evidence>
<feature type="domain" description="Mechanosensitive ion channel transmembrane helices 2/3" evidence="10">
    <location>
        <begin position="66"/>
        <end position="106"/>
    </location>
</feature>
<evidence type="ECO:0000256" key="2">
    <source>
        <dbReference type="ARBA" id="ARBA00008017"/>
    </source>
</evidence>
<dbReference type="KEGG" id="gso:PH603_02725"/>
<dbReference type="Pfam" id="PF00924">
    <property type="entry name" value="MS_channel_2nd"/>
    <property type="match status" value="1"/>
</dbReference>
<dbReference type="InterPro" id="IPR023408">
    <property type="entry name" value="MscS_beta-dom_sf"/>
</dbReference>
<name>A0AAF0BHW0_9PROT</name>
<keyword evidence="7" id="KW-0406">Ion transport</keyword>
<dbReference type="Pfam" id="PF05552">
    <property type="entry name" value="MS_channel_1st_1"/>
    <property type="match status" value="1"/>
</dbReference>
<evidence type="ECO:0000256" key="6">
    <source>
        <dbReference type="ARBA" id="ARBA00023136"/>
    </source>
</evidence>
<dbReference type="GO" id="GO:0008381">
    <property type="term" value="F:mechanosensitive monoatomic ion channel activity"/>
    <property type="evidence" value="ECO:0007669"/>
    <property type="project" value="InterPro"/>
</dbReference>
<evidence type="ECO:0000256" key="3">
    <source>
        <dbReference type="ARBA" id="ARBA00022475"/>
    </source>
</evidence>
<keyword evidence="12" id="KW-1185">Reference proteome</keyword>
<organism evidence="11 12">
    <name type="scientific">Gimibacter soli</name>
    <dbReference type="NCBI Taxonomy" id="3024400"/>
    <lineage>
        <taxon>Bacteria</taxon>
        <taxon>Pseudomonadati</taxon>
        <taxon>Pseudomonadota</taxon>
        <taxon>Alphaproteobacteria</taxon>
        <taxon>Kordiimonadales</taxon>
        <taxon>Temperatibacteraceae</taxon>
        <taxon>Gimibacter</taxon>
    </lineage>
</organism>
<dbReference type="Proteomes" id="UP001217500">
    <property type="component" value="Chromosome"/>
</dbReference>
<dbReference type="InterPro" id="IPR049278">
    <property type="entry name" value="MS_channel_C"/>
</dbReference>
<keyword evidence="6 7" id="KW-0472">Membrane</keyword>
<evidence type="ECO:0000313" key="12">
    <source>
        <dbReference type="Proteomes" id="UP001217500"/>
    </source>
</evidence>
<dbReference type="EMBL" id="CP116805">
    <property type="protein sequence ID" value="WCL54673.1"/>
    <property type="molecule type" value="Genomic_DNA"/>
</dbReference>
<dbReference type="SUPFAM" id="SSF82861">
    <property type="entry name" value="Mechanosensitive channel protein MscS (YggB), transmembrane region"/>
    <property type="match status" value="1"/>
</dbReference>
<feature type="domain" description="Mechanosensitive ion channel MscS" evidence="8">
    <location>
        <begin position="108"/>
        <end position="172"/>
    </location>
</feature>
<dbReference type="GO" id="GO:0005886">
    <property type="term" value="C:plasma membrane"/>
    <property type="evidence" value="ECO:0007669"/>
    <property type="project" value="UniProtKB-SubCell"/>
</dbReference>
<dbReference type="RefSeq" id="WP_289504392.1">
    <property type="nucleotide sequence ID" value="NZ_CP116805.1"/>
</dbReference>
<dbReference type="AlphaFoldDB" id="A0AAF0BHW0"/>